<sequence length="331" mass="38220">MITMIKNIFYYILNMSIIAAIIVVILLLIRAVFGKWLQKPLIYALWGIVLFRLLIPISISSELSLINMVNPDFAKAIVVSDANNGVTDITYSVTNVMQLAEKYNPIEYKTNRIEKIFNIFGLIWLIGAVLFVLVAIIIYRITMKRLNQAVKLEYDIRILEKYKERLNVNSEIGVYESGFINTPIVSGILKTKIIIPKNIKPDFLEYILIHELSHIKRKDNIWKLLTILAVCIHWFNPFAWLFLWISERDMENACDYKVLRNIPDNKRKNYALSLVELADSQRLPFPALGNTAVKQRLINISTYKRISTIMLIITSILCMIVTILLITNPIT</sequence>
<comment type="caution">
    <text evidence="1">The sequence shown here is derived from an EMBL/GenBank/DDBJ whole genome shotgun (WGS) entry which is preliminary data.</text>
</comment>
<dbReference type="Proteomes" id="UP001374599">
    <property type="component" value="Unassembled WGS sequence"/>
</dbReference>
<protein>
    <submittedName>
        <fullName evidence="1">M56 family metallopeptidase</fullName>
    </submittedName>
</protein>
<evidence type="ECO:0000313" key="2">
    <source>
        <dbReference type="Proteomes" id="UP001374599"/>
    </source>
</evidence>
<accession>A0ACB5UGH9</accession>
<name>A0ACB5UGH9_9FIRM</name>
<organism evidence="1 2">
    <name type="scientific">Vallitalea maricola</name>
    <dbReference type="NCBI Taxonomy" id="3074433"/>
    <lineage>
        <taxon>Bacteria</taxon>
        <taxon>Bacillati</taxon>
        <taxon>Bacillota</taxon>
        <taxon>Clostridia</taxon>
        <taxon>Lachnospirales</taxon>
        <taxon>Vallitaleaceae</taxon>
        <taxon>Vallitalea</taxon>
    </lineage>
</organism>
<evidence type="ECO:0000313" key="1">
    <source>
        <dbReference type="EMBL" id="GMQ61668.1"/>
    </source>
</evidence>
<keyword evidence="2" id="KW-1185">Reference proteome</keyword>
<reference evidence="1" key="1">
    <citation type="submission" date="2023-09" db="EMBL/GenBank/DDBJ databases">
        <title>Vallitalea sediminicola and Vallitalea maricola sp. nov., anaerobic bacteria isolated from marine sediment.</title>
        <authorList>
            <person name="Hirano S."/>
            <person name="Maeda A."/>
            <person name="Terahara T."/>
            <person name="Mori K."/>
            <person name="Hamada M."/>
            <person name="Matsumoto R."/>
            <person name="Kobayashi T."/>
        </authorList>
    </citation>
    <scope>NUCLEOTIDE SEQUENCE</scope>
    <source>
        <strain evidence="1">AN17-2</strain>
    </source>
</reference>
<proteinExistence type="predicted"/>
<dbReference type="EMBL" id="BTPU01000012">
    <property type="protein sequence ID" value="GMQ61668.1"/>
    <property type="molecule type" value="Genomic_DNA"/>
</dbReference>
<gene>
    <name evidence="1" type="ORF">AN2V17_08970</name>
</gene>